<keyword evidence="3" id="KW-1185">Reference proteome</keyword>
<dbReference type="AlphaFoldDB" id="A0A0P1BS78"/>
<evidence type="ECO:0000313" key="2">
    <source>
        <dbReference type="EMBL" id="CEH19580.1"/>
    </source>
</evidence>
<evidence type="ECO:0000256" key="1">
    <source>
        <dbReference type="SAM" id="SignalP"/>
    </source>
</evidence>
<organism evidence="2 3">
    <name type="scientific">Ceraceosorus bombacis</name>
    <dbReference type="NCBI Taxonomy" id="401625"/>
    <lineage>
        <taxon>Eukaryota</taxon>
        <taxon>Fungi</taxon>
        <taxon>Dikarya</taxon>
        <taxon>Basidiomycota</taxon>
        <taxon>Ustilaginomycotina</taxon>
        <taxon>Exobasidiomycetes</taxon>
        <taxon>Ceraceosorales</taxon>
        <taxon>Ceraceosoraceae</taxon>
        <taxon>Ceraceosorus</taxon>
    </lineage>
</organism>
<reference evidence="2 3" key="1">
    <citation type="submission" date="2014-09" db="EMBL/GenBank/DDBJ databases">
        <authorList>
            <person name="Magalhaes I.L.F."/>
            <person name="Oliveira U."/>
            <person name="Santos F.R."/>
            <person name="Vidigal T.H.D.A."/>
            <person name="Brescovit A.D."/>
            <person name="Santos A.J."/>
        </authorList>
    </citation>
    <scope>NUCLEOTIDE SEQUENCE [LARGE SCALE GENOMIC DNA]</scope>
</reference>
<feature type="signal peptide" evidence="1">
    <location>
        <begin position="1"/>
        <end position="22"/>
    </location>
</feature>
<name>A0A0P1BS78_9BASI</name>
<protein>
    <submittedName>
        <fullName evidence="2">Uncharacterized protein</fullName>
    </submittedName>
</protein>
<dbReference type="Proteomes" id="UP000054845">
    <property type="component" value="Unassembled WGS sequence"/>
</dbReference>
<dbReference type="OrthoDB" id="265717at2759"/>
<feature type="chain" id="PRO_5006059779" evidence="1">
    <location>
        <begin position="23"/>
        <end position="332"/>
    </location>
</feature>
<dbReference type="EMBL" id="CCYA01000389">
    <property type="protein sequence ID" value="CEH19580.1"/>
    <property type="molecule type" value="Genomic_DNA"/>
</dbReference>
<evidence type="ECO:0000313" key="3">
    <source>
        <dbReference type="Proteomes" id="UP000054845"/>
    </source>
</evidence>
<proteinExistence type="predicted"/>
<keyword evidence="1" id="KW-0732">Signal</keyword>
<sequence length="332" mass="37081">MFVKNFFSVLTLAAVSVTIALGRPSPLVELELHANNLTTSYVSDSLLTADVSGLGARALVERQAPNEIYQGNEALQTAGTNLTMHVIPIKRTFAQQLAGKYKLLTPTGLPEGFLAPDEHPFIVLAQYLTDIRQRMGLELRVNELQGSYFYIPFVDAANDGRTPFIMSYQSWQSQLIPRLVGSLYGATLKLGYFEPEHKARWHDAYNDLGSGQYFFQNFVGLNNPSGSLGVLSPVFTTRFNRAPRGQLTAKNFKDLLTTPVRATLYPNTGRCIRFEYVTGQPFEQAFFARSTVNIYEPVWGTRKVFENVETFSFAANWLSASGLGEDCRTFVK</sequence>
<accession>A0A0P1BS78</accession>